<proteinExistence type="predicted"/>
<sequence>MVITLGMQASRLVVAELRVIPWLEGLPEDTEPAWPGTADAVEQHVPEGGLTTSALGALHLGRLVEQARREARVAIPVLEAEGEQAAGIWAGKLREERRAVGRRGYDDGYYAEVARDFARERLRGGRGPIKRLAAQWFVSEETARNRVQEARRRGLLTSARPGRTEGELTDRAQELLIQREEQHGG</sequence>
<feature type="region of interest" description="Disordered" evidence="1">
    <location>
        <begin position="152"/>
        <end position="172"/>
    </location>
</feature>
<protein>
    <submittedName>
        <fullName evidence="2">Uncharacterized protein</fullName>
    </submittedName>
</protein>
<organism evidence="2 3">
    <name type="scientific">Motilibacter deserti</name>
    <dbReference type="NCBI Taxonomy" id="2714956"/>
    <lineage>
        <taxon>Bacteria</taxon>
        <taxon>Bacillati</taxon>
        <taxon>Actinomycetota</taxon>
        <taxon>Actinomycetes</taxon>
        <taxon>Motilibacterales</taxon>
        <taxon>Motilibacteraceae</taxon>
        <taxon>Motilibacter</taxon>
    </lineage>
</organism>
<comment type="caution">
    <text evidence="2">The sequence shown here is derived from an EMBL/GenBank/DDBJ whole genome shotgun (WGS) entry which is preliminary data.</text>
</comment>
<evidence type="ECO:0000313" key="3">
    <source>
        <dbReference type="Proteomes" id="UP000800981"/>
    </source>
</evidence>
<reference evidence="2 3" key="1">
    <citation type="submission" date="2020-03" db="EMBL/GenBank/DDBJ databases">
        <title>Two novel Motilibacter sp.</title>
        <authorList>
            <person name="Liu S."/>
        </authorList>
    </citation>
    <scope>NUCLEOTIDE SEQUENCE [LARGE SCALE GENOMIC DNA]</scope>
    <source>
        <strain evidence="2 3">E257</strain>
    </source>
</reference>
<gene>
    <name evidence="2" type="ORF">G9H71_02105</name>
</gene>
<dbReference type="RefSeq" id="WP_166277068.1">
    <property type="nucleotide sequence ID" value="NZ_JAANNP010000001.1"/>
</dbReference>
<dbReference type="EMBL" id="JAANNP010000001">
    <property type="protein sequence ID" value="NHC12576.1"/>
    <property type="molecule type" value="Genomic_DNA"/>
</dbReference>
<evidence type="ECO:0000256" key="1">
    <source>
        <dbReference type="SAM" id="MobiDB-lite"/>
    </source>
</evidence>
<feature type="compositionally biased region" description="Basic and acidic residues" evidence="1">
    <location>
        <begin position="162"/>
        <end position="172"/>
    </location>
</feature>
<accession>A0ABX0GR29</accession>
<dbReference type="Proteomes" id="UP000800981">
    <property type="component" value="Unassembled WGS sequence"/>
</dbReference>
<evidence type="ECO:0000313" key="2">
    <source>
        <dbReference type="EMBL" id="NHC12576.1"/>
    </source>
</evidence>
<name>A0ABX0GR29_9ACTN</name>
<keyword evidence="3" id="KW-1185">Reference proteome</keyword>